<gene>
    <name evidence="4" type="ORF">ABVK25_003486</name>
</gene>
<dbReference type="InterPro" id="IPR003511">
    <property type="entry name" value="HORMA_dom"/>
</dbReference>
<accession>A0ABR4BGA0</accession>
<dbReference type="InterPro" id="IPR045091">
    <property type="entry name" value="Mad2-like"/>
</dbReference>
<dbReference type="SUPFAM" id="SSF56019">
    <property type="entry name" value="The spindle assembly checkpoint protein mad2"/>
    <property type="match status" value="1"/>
</dbReference>
<sequence length="289" mass="31934">MASYNSEAPVLDTYQAVVSAYCDFLTVAIHTILYERNIYLQTSFLKARKYNYPVRQSRHPKVCKWIQDAVFAVEGEMLKCTVAQTSLIIHAPPPSSQPLERYVFSTSSFPRIPLSETRTPFAPSPSNNPSNNPSNEPPPNSPPVNTKEPQSNPLDPATTKRFNPPPTSDLPEQFRATFARLSTSLAKLRPLPEDCSFTLAIELRDEEGVEAPIEGEGRWVAAEPGLQRRKAGGHSEEVGDIEGGESKRGKDLGGVRTMPVRSLEAGAFKMEVWVEEGKGKFQSSVEEGE</sequence>
<dbReference type="EMBL" id="JBHFEH010000008">
    <property type="protein sequence ID" value="KAL2056462.1"/>
    <property type="molecule type" value="Genomic_DNA"/>
</dbReference>
<evidence type="ECO:0000313" key="4">
    <source>
        <dbReference type="EMBL" id="KAL2056462.1"/>
    </source>
</evidence>
<feature type="domain" description="HORMA" evidence="3">
    <location>
        <begin position="15"/>
        <end position="274"/>
    </location>
</feature>
<evidence type="ECO:0000313" key="5">
    <source>
        <dbReference type="Proteomes" id="UP001590951"/>
    </source>
</evidence>
<reference evidence="4 5" key="1">
    <citation type="submission" date="2024-09" db="EMBL/GenBank/DDBJ databases">
        <title>Rethinking Asexuality: The Enigmatic Case of Functional Sexual Genes in Lepraria (Stereocaulaceae).</title>
        <authorList>
            <person name="Doellman M."/>
            <person name="Sun Y."/>
            <person name="Barcenas-Pena A."/>
            <person name="Lumbsch H.T."/>
            <person name="Grewe F."/>
        </authorList>
    </citation>
    <scope>NUCLEOTIDE SEQUENCE [LARGE SCALE GENOMIC DNA]</scope>
    <source>
        <strain evidence="4 5">Grewe 0041</strain>
    </source>
</reference>
<comment type="caution">
    <text evidence="4">The sequence shown here is derived from an EMBL/GenBank/DDBJ whole genome shotgun (WGS) entry which is preliminary data.</text>
</comment>
<proteinExistence type="inferred from homology"/>
<dbReference type="Gene3D" id="3.30.900.10">
    <property type="entry name" value="HORMA domain"/>
    <property type="match status" value="1"/>
</dbReference>
<dbReference type="PANTHER" id="PTHR11842:SF10">
    <property type="entry name" value="MITOTIC SPINDLE ASSEMBLY CHECKPOINT PROTEIN MAD2B"/>
    <property type="match status" value="1"/>
</dbReference>
<evidence type="ECO:0000256" key="1">
    <source>
        <dbReference type="ARBA" id="ARBA00010348"/>
    </source>
</evidence>
<feature type="region of interest" description="Disordered" evidence="2">
    <location>
        <begin position="115"/>
        <end position="171"/>
    </location>
</feature>
<dbReference type="Proteomes" id="UP001590951">
    <property type="component" value="Unassembled WGS sequence"/>
</dbReference>
<organism evidence="4 5">
    <name type="scientific">Lepraria finkii</name>
    <dbReference type="NCBI Taxonomy" id="1340010"/>
    <lineage>
        <taxon>Eukaryota</taxon>
        <taxon>Fungi</taxon>
        <taxon>Dikarya</taxon>
        <taxon>Ascomycota</taxon>
        <taxon>Pezizomycotina</taxon>
        <taxon>Lecanoromycetes</taxon>
        <taxon>OSLEUM clade</taxon>
        <taxon>Lecanoromycetidae</taxon>
        <taxon>Lecanorales</taxon>
        <taxon>Lecanorineae</taxon>
        <taxon>Stereocaulaceae</taxon>
        <taxon>Lepraria</taxon>
    </lineage>
</organism>
<dbReference type="Pfam" id="PF02301">
    <property type="entry name" value="HORMA"/>
    <property type="match status" value="1"/>
</dbReference>
<dbReference type="PANTHER" id="PTHR11842">
    <property type="entry name" value="MITOTIC SPINDLE ASSEMBLY CHECKPOINT PROTEIN MAD2"/>
    <property type="match status" value="1"/>
</dbReference>
<feature type="compositionally biased region" description="Basic and acidic residues" evidence="2">
    <location>
        <begin position="244"/>
        <end position="253"/>
    </location>
</feature>
<feature type="compositionally biased region" description="Low complexity" evidence="2">
    <location>
        <begin position="124"/>
        <end position="134"/>
    </location>
</feature>
<dbReference type="InterPro" id="IPR036570">
    <property type="entry name" value="HORMA_dom_sf"/>
</dbReference>
<protein>
    <recommendedName>
        <fullName evidence="3">HORMA domain-containing protein</fullName>
    </recommendedName>
</protein>
<name>A0ABR4BGA0_9LECA</name>
<feature type="region of interest" description="Disordered" evidence="2">
    <location>
        <begin position="225"/>
        <end position="257"/>
    </location>
</feature>
<evidence type="ECO:0000256" key="2">
    <source>
        <dbReference type="SAM" id="MobiDB-lite"/>
    </source>
</evidence>
<keyword evidence="5" id="KW-1185">Reference proteome</keyword>
<evidence type="ECO:0000259" key="3">
    <source>
        <dbReference type="PROSITE" id="PS50815"/>
    </source>
</evidence>
<comment type="similarity">
    <text evidence="1">Belongs to the MAD2 family.</text>
</comment>
<dbReference type="PROSITE" id="PS50815">
    <property type="entry name" value="HORMA"/>
    <property type="match status" value="1"/>
</dbReference>